<dbReference type="Proteomes" id="UP000664966">
    <property type="component" value="Plasmid p2KSK6"/>
</dbReference>
<reference evidence="14" key="2">
    <citation type="submission" date="2015-03" db="EMBL/GenBank/DDBJ databases">
        <authorList>
            <person name="Gallagher L.A."/>
            <person name="Hayden H.S."/>
            <person name="Weiss E.J."/>
            <person name="Hager K.R."/>
            <person name="Ramage E."/>
            <person name="Radey M.R."/>
            <person name="Bydalek R."/>
            <person name="Manoil C."/>
            <person name="Miller S.I."/>
            <person name="Brittnacher M.J."/>
        </authorList>
    </citation>
    <scope>NUCLEOTIDE SEQUENCE [LARGE SCALE GENOMIC DNA]</scope>
    <source>
        <strain evidence="14">AB5075-UW</strain>
        <plasmid evidence="14">p1AB5075</plasmid>
    </source>
</reference>
<evidence type="ECO:0000313" key="8">
    <source>
        <dbReference type="EMBL" id="MQR51042.1"/>
    </source>
</evidence>
<reference evidence="8 20" key="10">
    <citation type="submission" date="2019-10" db="EMBL/GenBank/DDBJ databases">
        <title>Genetic environment of the oxa23 gene and comparative analysis of carbapenem resistant Acinetobacter baumannii isolates belonging to global clone 1, lineage 2 recovered in a burns hospital outbreak in 2012-2013.</title>
        <authorList>
            <person name="Douraghi M."/>
            <person name="Aris P."/>
            <person name="Kenyon J."/>
            <person name="Hamidian M."/>
        </authorList>
    </citation>
    <scope>NUCLEOTIDE SEQUENCE [LARGE SCALE GENOMIC DNA]</scope>
    <source>
        <strain evidence="8 20">ABS103</strain>
    </source>
</reference>
<geneLocation type="plasmid" evidence="3">
    <name>pA105-1</name>
</geneLocation>
<dbReference type="EMBL" id="VMAF01000020">
    <property type="protein sequence ID" value="MDR8432116.1"/>
    <property type="molecule type" value="Genomic_DNA"/>
</dbReference>
<dbReference type="Proteomes" id="UP000461234">
    <property type="component" value="Unassembled WGS sequence"/>
</dbReference>
<evidence type="ECO:0000313" key="13">
    <source>
        <dbReference type="EMBL" id="RTQ85645.1"/>
    </source>
</evidence>
<evidence type="ECO:0000313" key="2">
    <source>
        <dbReference type="EMBL" id="AKA33653.1"/>
    </source>
</evidence>
<dbReference type="Proteomes" id="UP000594659">
    <property type="component" value="Plasmid unnamed1836"/>
</dbReference>
<dbReference type="RefSeq" id="WP_001078617.1">
    <property type="nucleotide sequence ID" value="NC_025104.1"/>
</dbReference>
<dbReference type="Proteomes" id="UP000268239">
    <property type="component" value="Unassembled WGS sequence"/>
</dbReference>
<gene>
    <name evidence="9" type="ORF">A7M90_15590</name>
    <name evidence="2" type="ORF">ABUW_4096</name>
    <name evidence="4" type="ORF">APD33_16650</name>
    <name evidence="10" type="ORF">B9W25_13810</name>
    <name evidence="13" type="ORF">EJ062_00870</name>
    <name evidence="8" type="ORF">F2P40_17235</name>
    <name evidence="7" type="ORF">FPK63_13655</name>
    <name evidence="6" type="ORF">FPK87_15845</name>
    <name evidence="11" type="ORF">IMO23_19030</name>
    <name evidence="12" type="ORF">J6E47_20730</name>
    <name evidence="5" type="ORF">LV35_03728</name>
</gene>
<feature type="signal peptide" evidence="1">
    <location>
        <begin position="1"/>
        <end position="19"/>
    </location>
</feature>
<evidence type="ECO:0000313" key="22">
    <source>
        <dbReference type="Proteomes" id="UP000664966"/>
    </source>
</evidence>
<evidence type="ECO:0000313" key="20">
    <source>
        <dbReference type="Proteomes" id="UP000461234"/>
    </source>
</evidence>
<geneLocation type="plasmid" evidence="2 14">
    <name>p1AB5075</name>
</geneLocation>
<dbReference type="EMBL" id="LRDT01000050">
    <property type="protein sequence ID" value="KZA11428.1"/>
    <property type="molecule type" value="Genomic_DNA"/>
</dbReference>
<evidence type="ECO:0000313" key="19">
    <source>
        <dbReference type="Proteomes" id="UP000268239"/>
    </source>
</evidence>
<evidence type="ECO:0000313" key="21">
    <source>
        <dbReference type="Proteomes" id="UP000594659"/>
    </source>
</evidence>
<dbReference type="PATRIC" id="fig|470.1325.peg.3382"/>
<reference evidence="13 19" key="8">
    <citation type="submission" date="2018-12" db="EMBL/GenBank/DDBJ databases">
        <title>Draft Genome Sequences Human Pathogenic Acinetobacter baumannii Strains.</title>
        <authorList>
            <person name="Madhi M."/>
            <person name="Ronco T."/>
            <person name="Olsen R.H."/>
            <person name="Hassani A."/>
        </authorList>
    </citation>
    <scope>NUCLEOTIDE SEQUENCE [LARGE SCALE GENOMIC DNA]</scope>
    <source>
        <strain evidence="13 19">AB3</strain>
    </source>
</reference>
<evidence type="ECO:0000313" key="14">
    <source>
        <dbReference type="Proteomes" id="UP000032746"/>
    </source>
</evidence>
<keyword evidence="2" id="KW-0614">Plasmid</keyword>
<feature type="chain" id="PRO_5015026624" description="Secreted protein" evidence="1">
    <location>
        <begin position="20"/>
        <end position="78"/>
    </location>
</feature>
<dbReference type="KEGG" id="abw:BL01_p0390"/>
<evidence type="ECO:0000313" key="3">
    <source>
        <dbReference type="EMBL" id="ALN43384.1"/>
    </source>
</evidence>
<sequence length="78" mass="8856">MNRFFLLLLCCGSATLAVAKEQKNETKQQSMNEPNPITRYVNVLQKGEGRESKFVLCDPENKSCVQQERSEKHLAVAK</sequence>
<evidence type="ECO:0000313" key="17">
    <source>
        <dbReference type="Proteomes" id="UP000179937"/>
    </source>
</evidence>
<reference evidence="11 21" key="11">
    <citation type="submission" date="2020-09" db="EMBL/GenBank/DDBJ databases">
        <title>Resistance determinants and their genetic context in bacteria from a longitudinal study of pigs reared under conventional and antibiotic-free husbandry practices.</title>
        <authorList>
            <person name="Poulin-Laprade D."/>
            <person name="Brouard J.-S."/>
            <person name="Gagnon N."/>
            <person name="Turcotte A."/>
            <person name="Langlois A."/>
            <person name="Matte J.J."/>
            <person name="Carrillo C.D."/>
            <person name="Zaheer R."/>
            <person name="McAllister T."/>
            <person name="Topp E."/>
            <person name="Talbot G."/>
        </authorList>
    </citation>
    <scope>NUCLEOTIDE SEQUENCE [LARGE SCALE GENOMIC DNA]</scope>
    <source>
        <strain evidence="11 21">Res13-Abat-PEA21-P4-01-A</strain>
        <plasmid evidence="11 21">unnamed1836</plasmid>
    </source>
</reference>
<dbReference type="EMBL" id="LLGC01000192">
    <property type="protein sequence ID" value="KQE02375.1"/>
    <property type="molecule type" value="Genomic_DNA"/>
</dbReference>
<proteinExistence type="predicted"/>
<geneLocation type="plasmid" evidence="11 21">
    <name>unnamed1836</name>
</geneLocation>
<dbReference type="EMBL" id="CP062921">
    <property type="protein sequence ID" value="QPF15318.1"/>
    <property type="molecule type" value="Genomic_DNA"/>
</dbReference>
<dbReference type="AlphaFoldDB" id="A0A059ZTI4"/>
<reference evidence="3" key="4">
    <citation type="journal article" date="2016" name="Antimicrob. Agents Chemother.">
        <title>Novel Aminoglycoside Resistance Transposons and Transposon-Derived Circular Forms Detected in Carbapenem-Resistant Acinetobacter baumannii Clinical Isolates.</title>
        <authorList>
            <person name="Karah N."/>
            <person name="Dwibedi C.K."/>
            <person name="Sjostrom K."/>
            <person name="Edquist P."/>
            <person name="Johansson A."/>
            <person name="Wai S.N."/>
            <person name="Uhlin B.E."/>
        </authorList>
    </citation>
    <scope>NUCLEOTIDE SEQUENCE</scope>
    <source>
        <strain evidence="3">A105</strain>
        <plasmid evidence="3">pA105-1</plasmid>
    </source>
</reference>
<dbReference type="EMBL" id="CP072272">
    <property type="protein sequence ID" value="QTK45750.1"/>
    <property type="molecule type" value="Genomic_DNA"/>
</dbReference>
<dbReference type="EMBL" id="NEPB01000034">
    <property type="protein sequence ID" value="PRN33100.1"/>
    <property type="molecule type" value="Genomic_DNA"/>
</dbReference>
<reference evidence="9 17" key="6">
    <citation type="submission" date="2016-05" db="EMBL/GenBank/DDBJ databases">
        <title>The evolution of Acinetobacter baumannii in vivo.</title>
        <authorList>
            <person name="Hua X."/>
            <person name="Yu Y."/>
        </authorList>
    </citation>
    <scope>NUCLEOTIDE SEQUENCE [LARGE SCALE GENOMIC DNA]</scope>
    <source>
        <strain evidence="9 17">XH647</strain>
    </source>
</reference>
<geneLocation type="plasmid" evidence="12 22">
    <name>p2KSK6</name>
</geneLocation>
<evidence type="ECO:0000313" key="15">
    <source>
        <dbReference type="Proteomes" id="UP000051449"/>
    </source>
</evidence>
<dbReference type="EMBL" id="KR535992">
    <property type="protein sequence ID" value="ALN43384.1"/>
    <property type="molecule type" value="Genomic_DNA"/>
</dbReference>
<dbReference type="Proteomes" id="UP000076296">
    <property type="component" value="Unassembled WGS sequence"/>
</dbReference>
<dbReference type="Proteomes" id="UP000032746">
    <property type="component" value="Plasmid p1AB5075"/>
</dbReference>
<dbReference type="EMBL" id="CP008707">
    <property type="protein sequence ID" value="AKA33653.1"/>
    <property type="molecule type" value="Genomic_DNA"/>
</dbReference>
<reference evidence="10 18" key="7">
    <citation type="submission" date="2017-04" db="EMBL/GenBank/DDBJ databases">
        <title>Comparison of Acinetobacter baumannii whole genome sequences from two major hospitals in Kuwait.</title>
        <authorList>
            <person name="Nasser K."/>
            <person name="Habibi N."/>
            <person name="Khan M.W."/>
            <person name="Purohit P."/>
            <person name="Al-Obaid I."/>
            <person name="Dhar R."/>
            <person name="Al-Fouzan W."/>
            <person name="Mustafa A.S."/>
        </authorList>
    </citation>
    <scope>NUCLEOTIDE SEQUENCE [LARGE SCALE GENOMIC DNA]</scope>
    <source>
        <strain evidence="10 18">KUFAR57</strain>
    </source>
</reference>
<dbReference type="EMBL" id="RXLU01000003">
    <property type="protein sequence ID" value="RTQ85645.1"/>
    <property type="molecule type" value="Genomic_DNA"/>
</dbReference>
<name>A0A059ZTI4_ACIBA</name>
<keyword evidence="1" id="KW-0732">Signal</keyword>
<accession>A0A059ZTI4</accession>
<evidence type="ECO:0000256" key="1">
    <source>
        <dbReference type="SAM" id="SignalP"/>
    </source>
</evidence>
<reference evidence="6" key="9">
    <citation type="submission" date="2019-07" db="EMBL/GenBank/DDBJ databases">
        <title>Biological characteristics of mucoid Acinetobacter baumannii from a general hospital in China.</title>
        <authorList>
            <person name="Hua X."/>
            <person name="Yu Y."/>
        </authorList>
    </citation>
    <scope>NUCLEOTIDE SEQUENCE [LARGE SCALE GENOMIC DNA]</scope>
    <source>
        <strain evidence="6">N41</strain>
        <strain evidence="7">N8</strain>
    </source>
</reference>
<reference evidence="2 14" key="1">
    <citation type="journal article" date="2015" name="J. Bacteriol.">
        <title>Resources for Genetic and Genomic Analysis of Emerging Pathogen Acinetobacter baumannii.</title>
        <authorList>
            <person name="Gallagher L.A."/>
            <person name="Ramage E."/>
            <person name="Weiss E.J."/>
            <person name="Radey M."/>
            <person name="Hayden H.S."/>
            <person name="Held K.G."/>
            <person name="Huse H.K."/>
            <person name="Zurawski D.V."/>
            <person name="Brittnacher M.J."/>
            <person name="Manoil C."/>
        </authorList>
    </citation>
    <scope>NUCLEOTIDE SEQUENCE [LARGE SCALE GENOMIC DNA]</scope>
    <source>
        <strain evidence="2 14">AB5075-UW</strain>
        <plasmid evidence="2 14">p1AB5075</plasmid>
    </source>
</reference>
<dbReference type="Proteomes" id="UP000051449">
    <property type="component" value="Unassembled WGS sequence"/>
</dbReference>
<evidence type="ECO:0000313" key="5">
    <source>
        <dbReference type="EMBL" id="KZA11428.1"/>
    </source>
</evidence>
<evidence type="ECO:0000313" key="11">
    <source>
        <dbReference type="EMBL" id="QPF15318.1"/>
    </source>
</evidence>
<reference evidence="12" key="12">
    <citation type="submission" date="2021-03" db="EMBL/GenBank/DDBJ databases">
        <title>Complete genome sequencing of Acinetobacter baumannii.</title>
        <authorList>
            <person name="Yadav B."/>
            <person name="Makwana N."/>
            <person name="Kharat A.S."/>
            <person name="Veeraraghavan B."/>
            <person name="Vijayakumar S."/>
            <person name="Priya M."/>
        </authorList>
    </citation>
    <scope>NUCLEOTIDE SEQUENCE</scope>
    <source>
        <strain evidence="12">KSK6</strain>
        <plasmid evidence="12">p2KSK6</plasmid>
    </source>
</reference>
<evidence type="ECO:0000313" key="9">
    <source>
        <dbReference type="EMBL" id="OIG74112.1"/>
    </source>
</evidence>
<evidence type="ECO:0008006" key="23">
    <source>
        <dbReference type="Google" id="ProtNLM"/>
    </source>
</evidence>
<dbReference type="EMBL" id="VMBB01000026">
    <property type="protein sequence ID" value="MDR8261925.1"/>
    <property type="molecule type" value="Genomic_DNA"/>
</dbReference>
<dbReference type="Proteomes" id="UP000179937">
    <property type="component" value="Unassembled WGS sequence"/>
</dbReference>
<evidence type="ECO:0000313" key="6">
    <source>
        <dbReference type="EMBL" id="MDR8261925.1"/>
    </source>
</evidence>
<reference evidence="5 16" key="5">
    <citation type="submission" date="2016-01" db="EMBL/GenBank/DDBJ databases">
        <title>Draft sequences of Acinetobacter baumannii isolates from wounded military personnel.</title>
        <authorList>
            <person name="Arivett B.A."/>
            <person name="Fiester S.E."/>
            <person name="Ream D.C."/>
            <person name="Actis L.A."/>
        </authorList>
    </citation>
    <scope>NUCLEOTIDE SEQUENCE [LARGE SCALE GENOMIC DNA]</scope>
    <source>
        <strain evidence="5 16">AB2828</strain>
    </source>
</reference>
<evidence type="ECO:0000313" key="12">
    <source>
        <dbReference type="EMBL" id="QTK45750.1"/>
    </source>
</evidence>
<evidence type="ECO:0000313" key="10">
    <source>
        <dbReference type="EMBL" id="PRN33100.1"/>
    </source>
</evidence>
<reference evidence="4 15" key="3">
    <citation type="submission" date="2015-10" db="EMBL/GenBank/DDBJ databases">
        <title>The utility of whole genome sequencing in characterizing Acinetobacter epidemiology and analyzing hospital outbreaks.</title>
        <authorList>
            <person name="Ozer E.A."/>
            <person name="Fitzpatrick M.A."/>
            <person name="Hauser A.R."/>
        </authorList>
    </citation>
    <scope>NUCLEOTIDE SEQUENCE [LARGE SCALE GENOMIC DNA]</scope>
    <source>
        <strain evidence="4 15">ABBL072</strain>
    </source>
</reference>
<evidence type="ECO:0000313" key="7">
    <source>
        <dbReference type="EMBL" id="MDR8432116.1"/>
    </source>
</evidence>
<organism evidence="4 15">
    <name type="scientific">Acinetobacter baumannii</name>
    <dbReference type="NCBI Taxonomy" id="470"/>
    <lineage>
        <taxon>Bacteria</taxon>
        <taxon>Pseudomonadati</taxon>
        <taxon>Pseudomonadota</taxon>
        <taxon>Gammaproteobacteria</taxon>
        <taxon>Moraxellales</taxon>
        <taxon>Moraxellaceae</taxon>
        <taxon>Acinetobacter</taxon>
        <taxon>Acinetobacter calcoaceticus/baumannii complex</taxon>
    </lineage>
</organism>
<evidence type="ECO:0000313" key="4">
    <source>
        <dbReference type="EMBL" id="KQE02375.1"/>
    </source>
</evidence>
<dbReference type="Proteomes" id="UP000237823">
    <property type="component" value="Unassembled WGS sequence"/>
</dbReference>
<dbReference type="EMBL" id="WIOC01000029">
    <property type="protein sequence ID" value="MQR51042.1"/>
    <property type="molecule type" value="Genomic_DNA"/>
</dbReference>
<dbReference type="EMBL" id="LYKI01000008">
    <property type="protein sequence ID" value="OIG74112.1"/>
    <property type="molecule type" value="Genomic_DNA"/>
</dbReference>
<evidence type="ECO:0000313" key="18">
    <source>
        <dbReference type="Proteomes" id="UP000237823"/>
    </source>
</evidence>
<evidence type="ECO:0000313" key="16">
    <source>
        <dbReference type="Proteomes" id="UP000076296"/>
    </source>
</evidence>
<protein>
    <recommendedName>
        <fullName evidence="23">Secreted protein</fullName>
    </recommendedName>
</protein>